<dbReference type="Pfam" id="PF13041">
    <property type="entry name" value="PPR_2"/>
    <property type="match status" value="2"/>
</dbReference>
<feature type="region of interest" description="Disordered" evidence="3">
    <location>
        <begin position="205"/>
        <end position="231"/>
    </location>
</feature>
<keyword evidence="1" id="KW-0677">Repeat</keyword>
<dbReference type="PANTHER" id="PTHR47942">
    <property type="entry name" value="TETRATRICOPEPTIDE REPEAT (TPR)-LIKE SUPERFAMILY PROTEIN-RELATED"/>
    <property type="match status" value="1"/>
</dbReference>
<organism evidence="4 5">
    <name type="scientific">Rhizoctonia solani</name>
    <dbReference type="NCBI Taxonomy" id="456999"/>
    <lineage>
        <taxon>Eukaryota</taxon>
        <taxon>Fungi</taxon>
        <taxon>Dikarya</taxon>
        <taxon>Basidiomycota</taxon>
        <taxon>Agaricomycotina</taxon>
        <taxon>Agaricomycetes</taxon>
        <taxon>Cantharellales</taxon>
        <taxon>Ceratobasidiaceae</taxon>
        <taxon>Rhizoctonia</taxon>
    </lineage>
</organism>
<dbReference type="InterPro" id="IPR051222">
    <property type="entry name" value="PPR/CCM1_RNA-binding"/>
</dbReference>
<dbReference type="InterPro" id="IPR002885">
    <property type="entry name" value="PPR_rpt"/>
</dbReference>
<name>A0A8H2X731_9AGAM</name>
<dbReference type="PANTHER" id="PTHR47942:SF63">
    <property type="entry name" value="PENTATRICOPEPTIDE REPEAT-CONTAINING PROTEIN"/>
    <property type="match status" value="1"/>
</dbReference>
<sequence length="831" mass="92306">MQVSRKQTTVFIRAIISTRTTLIHKRFNSTQISSLLHGALGVKLPPRKPIILPGTVGLAFNDRLAALRANIDSGDVAGVWERFSDLRDAGQADHLSLSDLDEVDEMIAPTIYRYGATSKTAFKTPTLNSSSPHASLLKSQFAALGPIEQIHELGLWLAVRGPMCILRASMIHALRDSKPEIVLGLWKSFMSRCLAGEGAHFLDTASRPEASSATNIPKRNDDPLGPEPSTATATQAIPQQNLLTYHPGRPELLQLTICAHAMQDDFRGAFDDVYPTLVPLKPEIARDLLEPIRQVRGEVVFKALRYINDLDLLRLLARPWSFRNQLFNFVRTLHVEKFQSIYQEILRLLREPNPWVGPLAVSSGPPPISPDPEGKPIFSVSRQTWSDLIEGAGALRRPDLRESIWKDFISLGGTPTTGMWNTLLLGYLREGSLENAEKIWLAMGKDGHDVYTYTTMMRGLFDRGLPNKAIAYYEEMKRKIPQTDIGIRSYNVVIHGLFTNRRAPAALQLVSELETGSSLPTPTHPTPDITTYNTVLRYYARRREMAPLSKILHAIADKQLRPDAYTLTTIMNALIAVGTQEAPSRILQIMKALRVQVNEAVASQLIEDVIYRIPGRAAKKKDQFLESIGKGARTPSDSSTDREPEPSPRERLQTAVKMLVAFENAGVKTNVINYTSLMAAFHRAAGAGTGPQSISHAEAQQATQALRTRMQNRKIQENRVTYNILIAACLEGGDVPKSKWQELSPSTTVNARPAIHPSSVPPNVEQAVRYFHEMRSAAILPNHDTWYILLQGVASHGQIPLAQALCDELVKTKFVPQTGLLKLIMQIRGSY</sequence>
<evidence type="ECO:0000256" key="1">
    <source>
        <dbReference type="ARBA" id="ARBA00022737"/>
    </source>
</evidence>
<gene>
    <name evidence="4" type="ORF">RDB_LOCUS40639</name>
</gene>
<evidence type="ECO:0000313" key="4">
    <source>
        <dbReference type="EMBL" id="CAE6419548.1"/>
    </source>
</evidence>
<feature type="region of interest" description="Disordered" evidence="3">
    <location>
        <begin position="624"/>
        <end position="650"/>
    </location>
</feature>
<accession>A0A8H2X731</accession>
<evidence type="ECO:0000256" key="2">
    <source>
        <dbReference type="PROSITE-ProRule" id="PRU00708"/>
    </source>
</evidence>
<evidence type="ECO:0000256" key="3">
    <source>
        <dbReference type="SAM" id="MobiDB-lite"/>
    </source>
</evidence>
<dbReference type="PROSITE" id="PS51375">
    <property type="entry name" value="PPR"/>
    <property type="match status" value="1"/>
</dbReference>
<reference evidence="4" key="1">
    <citation type="submission" date="2021-01" db="EMBL/GenBank/DDBJ databases">
        <authorList>
            <person name="Kaushik A."/>
        </authorList>
    </citation>
    <scope>NUCLEOTIDE SEQUENCE</scope>
    <source>
        <strain evidence="4">AG3-T5</strain>
    </source>
</reference>
<dbReference type="Gene3D" id="1.25.40.10">
    <property type="entry name" value="Tetratricopeptide repeat domain"/>
    <property type="match status" value="4"/>
</dbReference>
<protein>
    <submittedName>
        <fullName evidence="4">Uncharacterized protein</fullName>
    </submittedName>
</protein>
<dbReference type="Proteomes" id="UP000663841">
    <property type="component" value="Unassembled WGS sequence"/>
</dbReference>
<evidence type="ECO:0000313" key="5">
    <source>
        <dbReference type="Proteomes" id="UP000663841"/>
    </source>
</evidence>
<proteinExistence type="predicted"/>
<dbReference type="InterPro" id="IPR011990">
    <property type="entry name" value="TPR-like_helical_dom_sf"/>
</dbReference>
<feature type="repeat" description="PPR" evidence="2">
    <location>
        <begin position="449"/>
        <end position="479"/>
    </location>
</feature>
<dbReference type="EMBL" id="CAJMWW010000072">
    <property type="protein sequence ID" value="CAE6419548.1"/>
    <property type="molecule type" value="Genomic_DNA"/>
</dbReference>
<dbReference type="NCBIfam" id="TIGR00756">
    <property type="entry name" value="PPR"/>
    <property type="match status" value="1"/>
</dbReference>
<feature type="compositionally biased region" description="Basic and acidic residues" evidence="3">
    <location>
        <begin position="639"/>
        <end position="650"/>
    </location>
</feature>
<dbReference type="AlphaFoldDB" id="A0A8H2X731"/>
<comment type="caution">
    <text evidence="4">The sequence shown here is derived from an EMBL/GenBank/DDBJ whole genome shotgun (WGS) entry which is preliminary data.</text>
</comment>